<reference evidence="2 3" key="1">
    <citation type="journal article" date="2013" name="Curr. Biol.">
        <title>The Genome of the Foraminiferan Reticulomyxa filosa.</title>
        <authorList>
            <person name="Glockner G."/>
            <person name="Hulsmann N."/>
            <person name="Schleicher M."/>
            <person name="Noegel A.A."/>
            <person name="Eichinger L."/>
            <person name="Gallinger C."/>
            <person name="Pawlowski J."/>
            <person name="Sierra R."/>
            <person name="Euteneuer U."/>
            <person name="Pillet L."/>
            <person name="Moustafa A."/>
            <person name="Platzer M."/>
            <person name="Groth M."/>
            <person name="Szafranski K."/>
            <person name="Schliwa M."/>
        </authorList>
    </citation>
    <scope>NUCLEOTIDE SEQUENCE [LARGE SCALE GENOMIC DNA]</scope>
</reference>
<accession>X6NWG6</accession>
<dbReference type="AlphaFoldDB" id="X6NWG6"/>
<organism evidence="2 3">
    <name type="scientific">Reticulomyxa filosa</name>
    <dbReference type="NCBI Taxonomy" id="46433"/>
    <lineage>
        <taxon>Eukaryota</taxon>
        <taxon>Sar</taxon>
        <taxon>Rhizaria</taxon>
        <taxon>Retaria</taxon>
        <taxon>Foraminifera</taxon>
        <taxon>Monothalamids</taxon>
        <taxon>Reticulomyxidae</taxon>
        <taxon>Reticulomyxa</taxon>
    </lineage>
</organism>
<feature type="compositionally biased region" description="Basic and acidic residues" evidence="1">
    <location>
        <begin position="84"/>
        <end position="100"/>
    </location>
</feature>
<protein>
    <submittedName>
        <fullName evidence="2">Uncharacterized protein</fullName>
    </submittedName>
</protein>
<evidence type="ECO:0000313" key="3">
    <source>
        <dbReference type="Proteomes" id="UP000023152"/>
    </source>
</evidence>
<feature type="non-terminal residue" evidence="2">
    <location>
        <position position="1"/>
    </location>
</feature>
<keyword evidence="3" id="KW-1185">Reference proteome</keyword>
<dbReference type="Proteomes" id="UP000023152">
    <property type="component" value="Unassembled WGS sequence"/>
</dbReference>
<feature type="region of interest" description="Disordered" evidence="1">
    <location>
        <begin position="81"/>
        <end position="100"/>
    </location>
</feature>
<gene>
    <name evidence="2" type="ORF">RFI_06800</name>
</gene>
<evidence type="ECO:0000256" key="1">
    <source>
        <dbReference type="SAM" id="MobiDB-lite"/>
    </source>
</evidence>
<proteinExistence type="predicted"/>
<sequence length="114" mass="13120">ESMYLDDSVSNASNVSSLAAERQDLSSLKYHSSKKTGPTYVEAHAYASRKRNAIFISFFFFLMKNSTAITRYQPDPSVKTLSQRLEEEKKQKEEEEKKQEQAQSLLSKVVAYIW</sequence>
<comment type="caution">
    <text evidence="2">The sequence shown here is derived from an EMBL/GenBank/DDBJ whole genome shotgun (WGS) entry which is preliminary data.</text>
</comment>
<name>X6NWG6_RETFI</name>
<evidence type="ECO:0000313" key="2">
    <source>
        <dbReference type="EMBL" id="ETO30321.1"/>
    </source>
</evidence>
<dbReference type="EMBL" id="ASPP01005537">
    <property type="protein sequence ID" value="ETO30321.1"/>
    <property type="molecule type" value="Genomic_DNA"/>
</dbReference>